<feature type="region of interest" description="Disordered" evidence="1">
    <location>
        <begin position="505"/>
        <end position="528"/>
    </location>
</feature>
<feature type="compositionally biased region" description="Basic and acidic residues" evidence="1">
    <location>
        <begin position="207"/>
        <end position="236"/>
    </location>
</feature>
<gene>
    <name evidence="3" type="ORF">SCHPADRAFT_865192</name>
</gene>
<dbReference type="PANTHER" id="PTHR28245">
    <property type="entry name" value="ARF3-INTERACTING PROTEIN 1"/>
    <property type="match status" value="1"/>
</dbReference>
<protein>
    <submittedName>
        <fullName evidence="3">Spindle pole body interacting protein</fullName>
    </submittedName>
</protein>
<keyword evidence="4" id="KW-1185">Reference proteome</keyword>
<dbReference type="PANTHER" id="PTHR28245:SF1">
    <property type="entry name" value="ARF3-INTERACTING PROTEIN 1"/>
    <property type="match status" value="1"/>
</dbReference>
<dbReference type="FunCoup" id="A0A0H2S5T0">
    <property type="interactions" value="43"/>
</dbReference>
<dbReference type="AlphaFoldDB" id="A0A0H2S5T0"/>
<dbReference type="STRING" id="27342.A0A0H2S5T0"/>
<accession>A0A0H2S5T0</accession>
<dbReference type="Pfam" id="PF07792">
    <property type="entry name" value="Afi1"/>
    <property type="match status" value="1"/>
</dbReference>
<dbReference type="InParanoid" id="A0A0H2S5T0"/>
<dbReference type="InterPro" id="IPR052809">
    <property type="entry name" value="Actin_polarity_regulatory"/>
</dbReference>
<dbReference type="EMBL" id="KQ085887">
    <property type="protein sequence ID" value="KLO19324.1"/>
    <property type="molecule type" value="Genomic_DNA"/>
</dbReference>
<evidence type="ECO:0000313" key="3">
    <source>
        <dbReference type="EMBL" id="KLO19324.1"/>
    </source>
</evidence>
<reference evidence="3 4" key="1">
    <citation type="submission" date="2015-04" db="EMBL/GenBank/DDBJ databases">
        <title>Complete genome sequence of Schizopora paradoxa KUC8140, a cosmopolitan wood degrader in East Asia.</title>
        <authorList>
            <consortium name="DOE Joint Genome Institute"/>
            <person name="Min B."/>
            <person name="Park H."/>
            <person name="Jang Y."/>
            <person name="Kim J.-J."/>
            <person name="Kim K.H."/>
            <person name="Pangilinan J."/>
            <person name="Lipzen A."/>
            <person name="Riley R."/>
            <person name="Grigoriev I.V."/>
            <person name="Spatafora J.W."/>
            <person name="Choi I.-G."/>
        </authorList>
    </citation>
    <scope>NUCLEOTIDE SEQUENCE [LARGE SCALE GENOMIC DNA]</scope>
    <source>
        <strain evidence="3 4">KUC8140</strain>
    </source>
</reference>
<dbReference type="InterPro" id="IPR012860">
    <property type="entry name" value="Afi1_N"/>
</dbReference>
<evidence type="ECO:0000256" key="1">
    <source>
        <dbReference type="SAM" id="MobiDB-lite"/>
    </source>
</evidence>
<evidence type="ECO:0000313" key="4">
    <source>
        <dbReference type="Proteomes" id="UP000053477"/>
    </source>
</evidence>
<dbReference type="GO" id="GO:0051666">
    <property type="term" value="P:actin cortical patch localization"/>
    <property type="evidence" value="ECO:0007669"/>
    <property type="project" value="TreeGrafter"/>
</dbReference>
<dbReference type="Pfam" id="PF08616">
    <property type="entry name" value="SPA"/>
    <property type="match status" value="1"/>
</dbReference>
<dbReference type="GO" id="GO:0005886">
    <property type="term" value="C:plasma membrane"/>
    <property type="evidence" value="ECO:0007669"/>
    <property type="project" value="TreeGrafter"/>
</dbReference>
<sequence>MGTTSEHCSFVLLADFDIDRGAQLTHQFPQPLGTDEGLLANLMLPDGAERQLEDWTIFFLNQTPFNTIAPVLALETPGIKMEDTEKANEGELLYVLNLVRTKHDKTFRRGAVVKAMAICTRHPFIQIFKPVLLMALDDYFTDPSQECLANLFDAVNAMDISMAPMLSRDEKLIMRVSERMDVFAEKFADLRRPTPLPHDGMNGARDTIMHSRNDSRSSFEKDKELERTRSRADSVKSHGSGVGSGVDASFALGGSAVLIGDESVLEAETQTLSTRGRKSIDANSVSSHGTRSRREEIMATPTPIADLRSISPKDTHFYSTTIAYKGHNIPIKMPLSTFPEEVGDYSLIQLIQTFANATISGPQHPHLHTSGSLTHPIILLFNALITEKRIIFLGYQRPAGQISSYVLSACALGSGCGSVMRGFIARAFPYANLTNRDEWERIPGFIAGVTNPIFESAGSWDLLCDVGTGRMVVHKDIHTSWPVTNTPPPLGGGLMRTGTMKAEGSIASEEDTGRVPGQPINQGGRNEGKADTIDNVFMEDIVSAISLHFPEPLVRARFVDYVQRFVRLAARYEEDYLGKTKIGYPSTAFIHLGDGTSQLGSGLVFTDETSAVRELAFNANRIDGWRRTKMYEYFAEDFQLLVQSKPIKNFDVYHQIVRMRSAKNMSDMEAEAITRMLAENVQTYDQVVEFLAYLPPHLSGLLPVTFGLFHHQEFIRDQTVELLTVLRSFPIGVQFLQGLNHFHRYSYVRQAHARESRVQREQQHFLFPPGPNPNIMSRTPSNQSESSLGLG</sequence>
<organism evidence="3 4">
    <name type="scientific">Schizopora paradoxa</name>
    <dbReference type="NCBI Taxonomy" id="27342"/>
    <lineage>
        <taxon>Eukaryota</taxon>
        <taxon>Fungi</taxon>
        <taxon>Dikarya</taxon>
        <taxon>Basidiomycota</taxon>
        <taxon>Agaricomycotina</taxon>
        <taxon>Agaricomycetes</taxon>
        <taxon>Hymenochaetales</taxon>
        <taxon>Schizoporaceae</taxon>
        <taxon>Schizopora</taxon>
    </lineage>
</organism>
<feature type="region of interest" description="Disordered" evidence="1">
    <location>
        <begin position="270"/>
        <end position="296"/>
    </location>
</feature>
<feature type="region of interest" description="Disordered" evidence="1">
    <location>
        <begin position="194"/>
        <end position="243"/>
    </location>
</feature>
<name>A0A0H2S5T0_9AGAM</name>
<feature type="domain" description="UDENN" evidence="2">
    <location>
        <begin position="9"/>
        <end position="616"/>
    </location>
</feature>
<dbReference type="PROSITE" id="PS50211">
    <property type="entry name" value="DENN"/>
    <property type="match status" value="1"/>
</dbReference>
<feature type="compositionally biased region" description="Polar residues" evidence="1">
    <location>
        <begin position="774"/>
        <end position="791"/>
    </location>
</feature>
<dbReference type="Proteomes" id="UP000053477">
    <property type="component" value="Unassembled WGS sequence"/>
</dbReference>
<evidence type="ECO:0000259" key="2">
    <source>
        <dbReference type="PROSITE" id="PS50211"/>
    </source>
</evidence>
<proteinExistence type="predicted"/>
<dbReference type="OrthoDB" id="66409at2759"/>
<dbReference type="InterPro" id="IPR037516">
    <property type="entry name" value="Tripartite_DENN"/>
</dbReference>
<feature type="region of interest" description="Disordered" evidence="1">
    <location>
        <begin position="760"/>
        <end position="791"/>
    </location>
</feature>